<keyword evidence="3" id="KW-1185">Reference proteome</keyword>
<evidence type="ECO:0000256" key="1">
    <source>
        <dbReference type="SAM" id="MobiDB-lite"/>
    </source>
</evidence>
<reference evidence="2" key="1">
    <citation type="submission" date="2023-12" db="EMBL/GenBank/DDBJ databases">
        <title>Genome assembly of Anisodus tanguticus.</title>
        <authorList>
            <person name="Wang Y.-J."/>
        </authorList>
    </citation>
    <scope>NUCLEOTIDE SEQUENCE</scope>
    <source>
        <strain evidence="2">KB-2021</strain>
        <tissue evidence="2">Leaf</tissue>
    </source>
</reference>
<evidence type="ECO:0000313" key="3">
    <source>
        <dbReference type="Proteomes" id="UP001291623"/>
    </source>
</evidence>
<proteinExistence type="predicted"/>
<accession>A0AAE1S8N6</accession>
<sequence>MVSFLCGARDHKGENEKKKSVQLGGKKPVINSKAHLIVAKLTCWRKLQDVDENALWKRTIIRGEKCRPLEFSGKICYDAKGNPVLD</sequence>
<protein>
    <submittedName>
        <fullName evidence="2">Uncharacterized protein</fullName>
    </submittedName>
</protein>
<dbReference type="AlphaFoldDB" id="A0AAE1S8N6"/>
<comment type="caution">
    <text evidence="2">The sequence shown here is derived from an EMBL/GenBank/DDBJ whole genome shotgun (WGS) entry which is preliminary data.</text>
</comment>
<dbReference type="PANTHER" id="PTHR33237">
    <property type="entry name" value="F2P16.13 PROTEIN-RELATED"/>
    <property type="match status" value="1"/>
</dbReference>
<dbReference type="Proteomes" id="UP001291623">
    <property type="component" value="Unassembled WGS sequence"/>
</dbReference>
<gene>
    <name evidence="2" type="ORF">RND71_014194</name>
</gene>
<dbReference type="EMBL" id="JAVYJV010000007">
    <property type="protein sequence ID" value="KAK4366314.1"/>
    <property type="molecule type" value="Genomic_DNA"/>
</dbReference>
<name>A0AAE1S8N6_9SOLA</name>
<feature type="region of interest" description="Disordered" evidence="1">
    <location>
        <begin position="1"/>
        <end position="22"/>
    </location>
</feature>
<feature type="compositionally biased region" description="Basic and acidic residues" evidence="1">
    <location>
        <begin position="8"/>
        <end position="19"/>
    </location>
</feature>
<organism evidence="2 3">
    <name type="scientific">Anisodus tanguticus</name>
    <dbReference type="NCBI Taxonomy" id="243964"/>
    <lineage>
        <taxon>Eukaryota</taxon>
        <taxon>Viridiplantae</taxon>
        <taxon>Streptophyta</taxon>
        <taxon>Embryophyta</taxon>
        <taxon>Tracheophyta</taxon>
        <taxon>Spermatophyta</taxon>
        <taxon>Magnoliopsida</taxon>
        <taxon>eudicotyledons</taxon>
        <taxon>Gunneridae</taxon>
        <taxon>Pentapetalae</taxon>
        <taxon>asterids</taxon>
        <taxon>lamiids</taxon>
        <taxon>Solanales</taxon>
        <taxon>Solanaceae</taxon>
        <taxon>Solanoideae</taxon>
        <taxon>Hyoscyameae</taxon>
        <taxon>Anisodus</taxon>
    </lineage>
</organism>
<evidence type="ECO:0000313" key="2">
    <source>
        <dbReference type="EMBL" id="KAK4366314.1"/>
    </source>
</evidence>
<dbReference type="PANTHER" id="PTHR33237:SF31">
    <property type="entry name" value="F2P16.13 PROTEIN"/>
    <property type="match status" value="1"/>
</dbReference>